<gene>
    <name evidence="1" type="ORF">BQ8482_360124</name>
</gene>
<dbReference type="Proteomes" id="UP000245698">
    <property type="component" value="Unassembled WGS sequence"/>
</dbReference>
<evidence type="ECO:0000313" key="1">
    <source>
        <dbReference type="EMBL" id="SJM33723.1"/>
    </source>
</evidence>
<accession>A0A2P9ARH6</accession>
<sequence>MPSGRNDDGDEAFDTTFEGENEFYASNTIAHCYAKKPIKVIRNRHILPNRWGICRVLLYPLQEDRIIG</sequence>
<proteinExistence type="predicted"/>
<organism evidence="1 2">
    <name type="scientific">Mesorhizobium delmotii</name>
    <dbReference type="NCBI Taxonomy" id="1631247"/>
    <lineage>
        <taxon>Bacteria</taxon>
        <taxon>Pseudomonadati</taxon>
        <taxon>Pseudomonadota</taxon>
        <taxon>Alphaproteobacteria</taxon>
        <taxon>Hyphomicrobiales</taxon>
        <taxon>Phyllobacteriaceae</taxon>
        <taxon>Mesorhizobium</taxon>
    </lineage>
</organism>
<reference evidence="2" key="1">
    <citation type="submission" date="2016-12" db="EMBL/GenBank/DDBJ databases">
        <authorList>
            <person name="Brunel B."/>
        </authorList>
    </citation>
    <scope>NUCLEOTIDE SEQUENCE [LARGE SCALE GENOMIC DNA]</scope>
</reference>
<dbReference type="EMBL" id="FUIG01000044">
    <property type="protein sequence ID" value="SJM33723.1"/>
    <property type="molecule type" value="Genomic_DNA"/>
</dbReference>
<protein>
    <submittedName>
        <fullName evidence="1">Uncharacterized protein</fullName>
    </submittedName>
</protein>
<evidence type="ECO:0000313" key="2">
    <source>
        <dbReference type="Proteomes" id="UP000245698"/>
    </source>
</evidence>
<keyword evidence="2" id="KW-1185">Reference proteome</keyword>
<name>A0A2P9ARH6_9HYPH</name>
<dbReference type="AlphaFoldDB" id="A0A2P9ARH6"/>